<dbReference type="RefSeq" id="WP_290280823.1">
    <property type="nucleotide sequence ID" value="NZ_JAUFQI010000001.1"/>
</dbReference>
<gene>
    <name evidence="6" type="primary">ilvY</name>
    <name evidence="6" type="ORF">ACFOND_07750</name>
</gene>
<evidence type="ECO:0000256" key="1">
    <source>
        <dbReference type="ARBA" id="ARBA00009437"/>
    </source>
</evidence>
<dbReference type="InterPro" id="IPR037404">
    <property type="entry name" value="IlvY_PBP2"/>
</dbReference>
<name>A0ABV7WT90_9GAMM</name>
<keyword evidence="3" id="KW-0238">DNA-binding</keyword>
<dbReference type="Proteomes" id="UP001595710">
    <property type="component" value="Unassembled WGS sequence"/>
</dbReference>
<comment type="caution">
    <text evidence="6">The sequence shown here is derived from an EMBL/GenBank/DDBJ whole genome shotgun (WGS) entry which is preliminary data.</text>
</comment>
<keyword evidence="2" id="KW-0805">Transcription regulation</keyword>
<dbReference type="InterPro" id="IPR036388">
    <property type="entry name" value="WH-like_DNA-bd_sf"/>
</dbReference>
<reference evidence="7" key="1">
    <citation type="journal article" date="2019" name="Int. J. Syst. Evol. Microbiol.">
        <title>The Global Catalogue of Microorganisms (GCM) 10K type strain sequencing project: providing services to taxonomists for standard genome sequencing and annotation.</title>
        <authorList>
            <consortium name="The Broad Institute Genomics Platform"/>
            <consortium name="The Broad Institute Genome Sequencing Center for Infectious Disease"/>
            <person name="Wu L."/>
            <person name="Ma J."/>
        </authorList>
    </citation>
    <scope>NUCLEOTIDE SEQUENCE [LARGE SCALE GENOMIC DNA]</scope>
    <source>
        <strain evidence="7">CECT 8288</strain>
    </source>
</reference>
<proteinExistence type="inferred from homology"/>
<evidence type="ECO:0000313" key="7">
    <source>
        <dbReference type="Proteomes" id="UP001595710"/>
    </source>
</evidence>
<dbReference type="EMBL" id="JBHRYN010000009">
    <property type="protein sequence ID" value="MFC3701524.1"/>
    <property type="molecule type" value="Genomic_DNA"/>
</dbReference>
<dbReference type="Gene3D" id="3.40.190.10">
    <property type="entry name" value="Periplasmic binding protein-like II"/>
    <property type="match status" value="2"/>
</dbReference>
<evidence type="ECO:0000259" key="5">
    <source>
        <dbReference type="PROSITE" id="PS50931"/>
    </source>
</evidence>
<dbReference type="InterPro" id="IPR000847">
    <property type="entry name" value="LysR_HTH_N"/>
</dbReference>
<keyword evidence="4" id="KW-0804">Transcription</keyword>
<organism evidence="6 7">
    <name type="scientific">Reinekea marina</name>
    <dbReference type="NCBI Taxonomy" id="1310421"/>
    <lineage>
        <taxon>Bacteria</taxon>
        <taxon>Pseudomonadati</taxon>
        <taxon>Pseudomonadota</taxon>
        <taxon>Gammaproteobacteria</taxon>
        <taxon>Oceanospirillales</taxon>
        <taxon>Saccharospirillaceae</taxon>
        <taxon>Reinekea</taxon>
    </lineage>
</organism>
<dbReference type="InterPro" id="IPR005119">
    <property type="entry name" value="LysR_subst-bd"/>
</dbReference>
<dbReference type="NCBIfam" id="NF008722">
    <property type="entry name" value="PRK11716.1"/>
    <property type="match status" value="1"/>
</dbReference>
<dbReference type="PANTHER" id="PTHR30126:SF81">
    <property type="entry name" value="HTH-TYPE TRANSCRIPTIONAL REGULATOR ILVY"/>
    <property type="match status" value="1"/>
</dbReference>
<evidence type="ECO:0000256" key="2">
    <source>
        <dbReference type="ARBA" id="ARBA00023015"/>
    </source>
</evidence>
<comment type="similarity">
    <text evidence="1">Belongs to the LysR transcriptional regulatory family.</text>
</comment>
<dbReference type="PROSITE" id="PS50931">
    <property type="entry name" value="HTH_LYSR"/>
    <property type="match status" value="1"/>
</dbReference>
<evidence type="ECO:0000313" key="6">
    <source>
        <dbReference type="EMBL" id="MFC3701524.1"/>
    </source>
</evidence>
<protein>
    <submittedName>
        <fullName evidence="6">HTH-type transcriptional activator IlvY</fullName>
    </submittedName>
</protein>
<dbReference type="InterPro" id="IPR036390">
    <property type="entry name" value="WH_DNA-bd_sf"/>
</dbReference>
<dbReference type="CDD" id="cd08430">
    <property type="entry name" value="PBP2_IlvY"/>
    <property type="match status" value="1"/>
</dbReference>
<accession>A0ABV7WT90</accession>
<dbReference type="Gene3D" id="1.10.10.10">
    <property type="entry name" value="Winged helix-like DNA-binding domain superfamily/Winged helix DNA-binding domain"/>
    <property type="match status" value="1"/>
</dbReference>
<dbReference type="Pfam" id="PF03466">
    <property type="entry name" value="LysR_substrate"/>
    <property type="match status" value="1"/>
</dbReference>
<dbReference type="Pfam" id="PF00126">
    <property type="entry name" value="HTH_1"/>
    <property type="match status" value="1"/>
</dbReference>
<dbReference type="PANTHER" id="PTHR30126">
    <property type="entry name" value="HTH-TYPE TRANSCRIPTIONAL REGULATOR"/>
    <property type="match status" value="1"/>
</dbReference>
<feature type="domain" description="HTH lysR-type" evidence="5">
    <location>
        <begin position="1"/>
        <end position="58"/>
    </location>
</feature>
<sequence>MDLRALRQFIHLSQTLHYGKTSEAMHVSPSTLSRSIARLEDELGSTLFERDNRTVVLTQAGRQFREFAEATLTHWQDLKHRLKNNPVELTGQIRLYCTVTATYSFMSILLTEFRKSFPNIEVQLETGDGAQAVQKVMDDEADIAVAPLPDQLPNPLLFKSLVKTPLEFIAPAEEGPVNALLEQTPVTWGQVPFVMSEFGLTRKRLDQWFRSQSLKPNIYAQVAGHEAIVAMVGLGFGVGVVPRLVIENSPLENKIRVLDVEKPLQPFDVGVCVLNRRLQDPLVNAFWKTASTISLKETS</sequence>
<dbReference type="SUPFAM" id="SSF53850">
    <property type="entry name" value="Periplasmic binding protein-like II"/>
    <property type="match status" value="1"/>
</dbReference>
<evidence type="ECO:0000256" key="3">
    <source>
        <dbReference type="ARBA" id="ARBA00023125"/>
    </source>
</evidence>
<keyword evidence="7" id="KW-1185">Reference proteome</keyword>
<evidence type="ECO:0000256" key="4">
    <source>
        <dbReference type="ARBA" id="ARBA00023163"/>
    </source>
</evidence>
<dbReference type="SUPFAM" id="SSF46785">
    <property type="entry name" value="Winged helix' DNA-binding domain"/>
    <property type="match status" value="1"/>
</dbReference>